<organism evidence="1 2">
    <name type="scientific">Armillaria novae-zelandiae</name>
    <dbReference type="NCBI Taxonomy" id="153914"/>
    <lineage>
        <taxon>Eukaryota</taxon>
        <taxon>Fungi</taxon>
        <taxon>Dikarya</taxon>
        <taxon>Basidiomycota</taxon>
        <taxon>Agaricomycotina</taxon>
        <taxon>Agaricomycetes</taxon>
        <taxon>Agaricomycetidae</taxon>
        <taxon>Agaricales</taxon>
        <taxon>Marasmiineae</taxon>
        <taxon>Physalacriaceae</taxon>
        <taxon>Armillaria</taxon>
    </lineage>
</organism>
<dbReference type="EMBL" id="JAUEPR010000131">
    <property type="protein sequence ID" value="KAK0462166.1"/>
    <property type="molecule type" value="Genomic_DNA"/>
</dbReference>
<protein>
    <recommendedName>
        <fullName evidence="3">F-box domain-containing protein</fullName>
    </recommendedName>
</protein>
<keyword evidence="2" id="KW-1185">Reference proteome</keyword>
<evidence type="ECO:0000313" key="1">
    <source>
        <dbReference type="EMBL" id="KAK0462166.1"/>
    </source>
</evidence>
<evidence type="ECO:0008006" key="3">
    <source>
        <dbReference type="Google" id="ProtNLM"/>
    </source>
</evidence>
<name>A0AA39NAP9_9AGAR</name>
<dbReference type="Proteomes" id="UP001175227">
    <property type="component" value="Unassembled WGS sequence"/>
</dbReference>
<dbReference type="SUPFAM" id="SSF52047">
    <property type="entry name" value="RNI-like"/>
    <property type="match status" value="1"/>
</dbReference>
<proteinExistence type="predicted"/>
<gene>
    <name evidence="1" type="ORF">IW261DRAFT_1628758</name>
</gene>
<evidence type="ECO:0000313" key="2">
    <source>
        <dbReference type="Proteomes" id="UP001175227"/>
    </source>
</evidence>
<comment type="caution">
    <text evidence="1">The sequence shown here is derived from an EMBL/GenBank/DDBJ whole genome shotgun (WGS) entry which is preliminary data.</text>
</comment>
<dbReference type="AlphaFoldDB" id="A0AA39NAP9"/>
<sequence>MASNSAMTRMTKAHAPSPINCLPNKLLLKIFALSTIGTNGTYFPFLVATICHHWHSLSINNAGLWTSLTLTPMAEVPPLSSDSPSDPRAIFPRLSLILERSANRDIDFSILPYGERADSFTDAHFAVLSSLLTKHAHRIRSFNAKAHNWPELTCLCKELAFVEMPRLEKWIVVSNVDLVYEDKYDEAHPVDDISVLGYVFDSGSKPVPTHELKWSGTHLYPALTGVIIIGVPVAWSHFSASNLRKLVLEKYPLDHRMMMQTLHGILSNSKDTLESLTLNWAVASEVDWARNRLLLKHLTLPRVNDLGMGYIDAQEACQVFQTFEFPALYKLKLRSLDEGIDSSTILIDMMKYLPLEQLEKLDLLKIRFPPGGFPNRNLVKNGSIAEESLPLLLQFIRRLVRVHELGISTCSDTHTLVIV</sequence>
<accession>A0AA39NAP9</accession>
<reference evidence="1" key="1">
    <citation type="submission" date="2023-06" db="EMBL/GenBank/DDBJ databases">
        <authorList>
            <consortium name="Lawrence Berkeley National Laboratory"/>
            <person name="Ahrendt S."/>
            <person name="Sahu N."/>
            <person name="Indic B."/>
            <person name="Wong-Bajracharya J."/>
            <person name="Merenyi Z."/>
            <person name="Ke H.-M."/>
            <person name="Monk M."/>
            <person name="Kocsube S."/>
            <person name="Drula E."/>
            <person name="Lipzen A."/>
            <person name="Balint B."/>
            <person name="Henrissat B."/>
            <person name="Andreopoulos B."/>
            <person name="Martin F.M."/>
            <person name="Harder C.B."/>
            <person name="Rigling D."/>
            <person name="Ford K.L."/>
            <person name="Foster G.D."/>
            <person name="Pangilinan J."/>
            <person name="Papanicolaou A."/>
            <person name="Barry K."/>
            <person name="LaButti K."/>
            <person name="Viragh M."/>
            <person name="Koriabine M."/>
            <person name="Yan M."/>
            <person name="Riley R."/>
            <person name="Champramary S."/>
            <person name="Plett K.L."/>
            <person name="Tsai I.J."/>
            <person name="Slot J."/>
            <person name="Sipos G."/>
            <person name="Plett J."/>
            <person name="Nagy L.G."/>
            <person name="Grigoriev I.V."/>
        </authorList>
    </citation>
    <scope>NUCLEOTIDE SEQUENCE</scope>
    <source>
        <strain evidence="1">ICMP 16352</strain>
    </source>
</reference>